<keyword evidence="6" id="KW-1185">Reference proteome</keyword>
<protein>
    <submittedName>
        <fullName evidence="5">TonB-dependent receptor</fullName>
    </submittedName>
</protein>
<dbReference type="AlphaFoldDB" id="A0A927BB79"/>
<evidence type="ECO:0000256" key="2">
    <source>
        <dbReference type="ARBA" id="ARBA00023136"/>
    </source>
</evidence>
<feature type="domain" description="TonB-dependent transporter Oar-like beta-barrel" evidence="4">
    <location>
        <begin position="357"/>
        <end position="1012"/>
    </location>
</feature>
<comment type="subcellular location">
    <subcellularLocation>
        <location evidence="1">Cell outer membrane</location>
    </subcellularLocation>
</comment>
<dbReference type="InterPro" id="IPR036942">
    <property type="entry name" value="Beta-barrel_TonB_sf"/>
</dbReference>
<dbReference type="SUPFAM" id="SSF49464">
    <property type="entry name" value="Carboxypeptidase regulatory domain-like"/>
    <property type="match status" value="1"/>
</dbReference>
<evidence type="ECO:0000259" key="4">
    <source>
        <dbReference type="Pfam" id="PF25183"/>
    </source>
</evidence>
<keyword evidence="3" id="KW-0998">Cell outer membrane</keyword>
<dbReference type="SUPFAM" id="SSF56935">
    <property type="entry name" value="Porins"/>
    <property type="match status" value="1"/>
</dbReference>
<dbReference type="InterPro" id="IPR008969">
    <property type="entry name" value="CarboxyPept-like_regulatory"/>
</dbReference>
<dbReference type="InterPro" id="IPR057601">
    <property type="entry name" value="Oar-like_b-barrel"/>
</dbReference>
<keyword evidence="5" id="KW-0675">Receptor</keyword>
<dbReference type="RefSeq" id="WP_191003796.1">
    <property type="nucleotide sequence ID" value="NZ_JACXAD010000003.1"/>
</dbReference>
<dbReference type="Gene3D" id="2.40.170.20">
    <property type="entry name" value="TonB-dependent receptor, beta-barrel domain"/>
    <property type="match status" value="1"/>
</dbReference>
<proteinExistence type="predicted"/>
<organism evidence="5 6">
    <name type="scientific">Hymenobacter montanus</name>
    <dbReference type="NCBI Taxonomy" id="2771359"/>
    <lineage>
        <taxon>Bacteria</taxon>
        <taxon>Pseudomonadati</taxon>
        <taxon>Bacteroidota</taxon>
        <taxon>Cytophagia</taxon>
        <taxon>Cytophagales</taxon>
        <taxon>Hymenobacteraceae</taxon>
        <taxon>Hymenobacter</taxon>
    </lineage>
</organism>
<evidence type="ECO:0000256" key="1">
    <source>
        <dbReference type="ARBA" id="ARBA00004442"/>
    </source>
</evidence>
<sequence>MKTALLSFRQLSWMTGLVWALLVAPLSYPVLAQSTDASFAGTVVDAKGTAVPGATVVVRNKSTGFQTGAATGPDGRYGFQQLPLGGPYDLNVSFVGYAPQQRTGYMLNQGDRITVNVQLSEATAQLQEVVVSGNSLTNRVDRLGSSTAITAQEVKRLPALNRDFTSLANLAPTSNGTNIGSQLASSTNYLIDGLSARNMLTSGPIGRGTFTLSLEAIREFEVAYNVYDVTQGRQGGGTISAVTKSGTNTFAGSAFTYLRTDWLASPNDIRGNKRTTNFSTTQYGFSLGGPIIKDKLHFFVALDRQQQAAPLFIADIQQPADEQALGITRAALDDVIRIGREKYGLGSGPQTGSFDRRNVSNSLFTRFDWQLNNKHRLTLRNNYSDTDEPANTNDNSAINLYETWSGFSSRENSTALSLRSALSSKLLNELKVQYTYSRNGIEPNPELPASNIPRAIVTVSSVLPDGRTGRTDVQLGGQRFTPETQQVNQFQLVNTSYLTAGRFNFTFGTDNMLTRLYNYVSNEQNGRFFFNSLEEFNNLNPSRYAREVPLKGIPDVRHSVLDASVFAQASFNPHPNVSAQFGVRYDVTSYLTPAAYNPLVEKELGLRTDAQITDWDNIQPRLQLTWDVGGKNRDIFRLGGGIFSAYVINYAQLNNIQNDGTRLAAVDVTRPNDNTVPNLVPRPDFPSYRRDPSTVPGVLAGTTPVATINLTDPNFEVPTVYKANLSYNRIVNEWLRVGVNVLGARTDNNYVYLDANLRDPVFRLTNEENRAVFVPANTISSRGQTNNVLNRRSQQVGRTLVLTNGAKLRTVSVVLDAEVRLPHGGAFTASYTWNDARDNTSYNGNVANTSTFRPVKSDPRSLSEMNYSDNHFRHKLVLYGVSPVWKGFSLNARFSGISGTRYSLLVNADINGDFVGQTGTRNDLAFVFDPNNPDTPNNLRTDLNRVLNESDSRAKDYIRESFGHIAERNGGENKALVGTVDVRLMKVFKTFSSQSLELSVDVFNFANLLNKNWGGNFNLGNQSLLNVTGFDQATQRYVYAINPSVGVIQKNGTPYQIQLGARYAF</sequence>
<feature type="domain" description="TonB-dependent transporter Oar-like beta-barrel" evidence="4">
    <location>
        <begin position="242"/>
        <end position="311"/>
    </location>
</feature>
<comment type="caution">
    <text evidence="5">The sequence shown here is derived from an EMBL/GenBank/DDBJ whole genome shotgun (WGS) entry which is preliminary data.</text>
</comment>
<accession>A0A927BB79</accession>
<dbReference type="GO" id="GO:0009279">
    <property type="term" value="C:cell outer membrane"/>
    <property type="evidence" value="ECO:0007669"/>
    <property type="project" value="UniProtKB-SubCell"/>
</dbReference>
<evidence type="ECO:0000313" key="5">
    <source>
        <dbReference type="EMBL" id="MBD2766964.1"/>
    </source>
</evidence>
<dbReference type="Proteomes" id="UP000612233">
    <property type="component" value="Unassembled WGS sequence"/>
</dbReference>
<keyword evidence="2" id="KW-0472">Membrane</keyword>
<reference evidence="5" key="1">
    <citation type="submission" date="2020-09" db="EMBL/GenBank/DDBJ databases">
        <authorList>
            <person name="Kim M.K."/>
        </authorList>
    </citation>
    <scope>NUCLEOTIDE SEQUENCE</scope>
    <source>
        <strain evidence="5">BT664</strain>
    </source>
</reference>
<name>A0A927BB79_9BACT</name>
<dbReference type="EMBL" id="JACXAD010000003">
    <property type="protein sequence ID" value="MBD2766964.1"/>
    <property type="molecule type" value="Genomic_DNA"/>
</dbReference>
<evidence type="ECO:0000313" key="6">
    <source>
        <dbReference type="Proteomes" id="UP000612233"/>
    </source>
</evidence>
<evidence type="ECO:0000256" key="3">
    <source>
        <dbReference type="ARBA" id="ARBA00023237"/>
    </source>
</evidence>
<dbReference type="Pfam" id="PF13620">
    <property type="entry name" value="CarboxypepD_reg"/>
    <property type="match status" value="1"/>
</dbReference>
<dbReference type="Pfam" id="PF25183">
    <property type="entry name" value="OMP_b-brl_4"/>
    <property type="match status" value="2"/>
</dbReference>
<dbReference type="Gene3D" id="2.60.40.1120">
    <property type="entry name" value="Carboxypeptidase-like, regulatory domain"/>
    <property type="match status" value="1"/>
</dbReference>
<gene>
    <name evidence="5" type="ORF">IC235_03540</name>
</gene>